<sequence>MRHALPAAWRHRLYRHLHPRSYRQGQLAEQRHQFLDLDTPLAREDYPTVIGGDR</sequence>
<evidence type="ECO:0000313" key="2">
    <source>
        <dbReference type="Proteomes" id="UP001500879"/>
    </source>
</evidence>
<accession>A0ABN0Z0E4</accession>
<keyword evidence="2" id="KW-1185">Reference proteome</keyword>
<protein>
    <submittedName>
        <fullName evidence="1">Uncharacterized protein</fullName>
    </submittedName>
</protein>
<organism evidence="1 2">
    <name type="scientific">Streptomyces luteireticuli</name>
    <dbReference type="NCBI Taxonomy" id="173858"/>
    <lineage>
        <taxon>Bacteria</taxon>
        <taxon>Bacillati</taxon>
        <taxon>Actinomycetota</taxon>
        <taxon>Actinomycetes</taxon>
        <taxon>Kitasatosporales</taxon>
        <taxon>Streptomycetaceae</taxon>
        <taxon>Streptomyces</taxon>
    </lineage>
</organism>
<proteinExistence type="predicted"/>
<dbReference type="EMBL" id="BAAABX010000057">
    <property type="protein sequence ID" value="GAA0426457.1"/>
    <property type="molecule type" value="Genomic_DNA"/>
</dbReference>
<gene>
    <name evidence="1" type="ORF">GCM10010357_55020</name>
</gene>
<name>A0ABN0Z0E4_9ACTN</name>
<evidence type="ECO:0000313" key="1">
    <source>
        <dbReference type="EMBL" id="GAA0426457.1"/>
    </source>
</evidence>
<reference evidence="1 2" key="1">
    <citation type="journal article" date="2019" name="Int. J. Syst. Evol. Microbiol.">
        <title>The Global Catalogue of Microorganisms (GCM) 10K type strain sequencing project: providing services to taxonomists for standard genome sequencing and annotation.</title>
        <authorList>
            <consortium name="The Broad Institute Genomics Platform"/>
            <consortium name="The Broad Institute Genome Sequencing Center for Infectious Disease"/>
            <person name="Wu L."/>
            <person name="Ma J."/>
        </authorList>
    </citation>
    <scope>NUCLEOTIDE SEQUENCE [LARGE SCALE GENOMIC DNA]</scope>
    <source>
        <strain evidence="1 2">JCM 4788</strain>
    </source>
</reference>
<comment type="caution">
    <text evidence="1">The sequence shown here is derived from an EMBL/GenBank/DDBJ whole genome shotgun (WGS) entry which is preliminary data.</text>
</comment>
<dbReference type="RefSeq" id="WP_344029859.1">
    <property type="nucleotide sequence ID" value="NZ_BAAABX010000057.1"/>
</dbReference>
<dbReference type="Proteomes" id="UP001500879">
    <property type="component" value="Unassembled WGS sequence"/>
</dbReference>